<dbReference type="Proteomes" id="UP000682111">
    <property type="component" value="Unassembled WGS sequence"/>
</dbReference>
<dbReference type="PROSITE" id="PS51257">
    <property type="entry name" value="PROKAR_LIPOPROTEIN"/>
    <property type="match status" value="1"/>
</dbReference>
<name>A0A920BT88_9BACI</name>
<evidence type="ECO:0000313" key="3">
    <source>
        <dbReference type="EMBL" id="GIN61758.1"/>
    </source>
</evidence>
<dbReference type="AlphaFoldDB" id="A0A920BT88"/>
<evidence type="ECO:0000259" key="2">
    <source>
        <dbReference type="Pfam" id="PF13472"/>
    </source>
</evidence>
<sequence length="235" mass="27269">MKKYIVSMIMMTIACSICFPSSSAGRALQIVAFGDSITYGTGDPLKKGYVGRVEERLETIDQTVRMKNFGVPKFTSNDILQLLQQRKILRRVRQANYIILYIGTNDFRQSAQYVFNPLPKENLSKGKNFFLVRFNQIIELLRQHNQHAPIIVLGLYHPYIEYENETEIFKTIEGWNQSLRKAAQAFQQTYFVPTADLFLNDEEKHLFSDSLHLNAQGYELLSERVFQKLISLEEN</sequence>
<feature type="signal peptide" evidence="1">
    <location>
        <begin position="1"/>
        <end position="26"/>
    </location>
</feature>
<dbReference type="RefSeq" id="WP_095308690.1">
    <property type="nucleotide sequence ID" value="NZ_BORC01000002.1"/>
</dbReference>
<dbReference type="InterPro" id="IPR051532">
    <property type="entry name" value="Ester_Hydrolysis_Enzymes"/>
</dbReference>
<dbReference type="SUPFAM" id="SSF52266">
    <property type="entry name" value="SGNH hydrolase"/>
    <property type="match status" value="1"/>
</dbReference>
<dbReference type="PANTHER" id="PTHR30383">
    <property type="entry name" value="THIOESTERASE 1/PROTEASE 1/LYSOPHOSPHOLIPASE L1"/>
    <property type="match status" value="1"/>
</dbReference>
<organism evidence="3 4">
    <name type="scientific">Robertmurraya siralis</name>
    <dbReference type="NCBI Taxonomy" id="77777"/>
    <lineage>
        <taxon>Bacteria</taxon>
        <taxon>Bacillati</taxon>
        <taxon>Bacillota</taxon>
        <taxon>Bacilli</taxon>
        <taxon>Bacillales</taxon>
        <taxon>Bacillaceae</taxon>
        <taxon>Robertmurraya</taxon>
    </lineage>
</organism>
<feature type="chain" id="PRO_5039233843" description="SGNH hydrolase-type esterase domain-containing protein" evidence="1">
    <location>
        <begin position="27"/>
        <end position="235"/>
    </location>
</feature>
<dbReference type="OrthoDB" id="252349at2"/>
<keyword evidence="1" id="KW-0732">Signal</keyword>
<dbReference type="PANTHER" id="PTHR30383:SF27">
    <property type="entry name" value="SPORE GERMINATION LIPASE LIPC"/>
    <property type="match status" value="1"/>
</dbReference>
<evidence type="ECO:0000256" key="1">
    <source>
        <dbReference type="SAM" id="SignalP"/>
    </source>
</evidence>
<feature type="domain" description="SGNH hydrolase-type esterase" evidence="2">
    <location>
        <begin position="32"/>
        <end position="220"/>
    </location>
</feature>
<proteinExistence type="predicted"/>
<dbReference type="EMBL" id="BORC01000002">
    <property type="protein sequence ID" value="GIN61758.1"/>
    <property type="molecule type" value="Genomic_DNA"/>
</dbReference>
<gene>
    <name evidence="3" type="primary">ypmR</name>
    <name evidence="3" type="ORF">J27TS8_17510</name>
</gene>
<reference evidence="3" key="1">
    <citation type="submission" date="2021-03" db="EMBL/GenBank/DDBJ databases">
        <title>Antimicrobial resistance genes in bacteria isolated from Japanese honey, and their potential for conferring macrolide and lincosamide resistance in the American foulbrood pathogen Paenibacillus larvae.</title>
        <authorList>
            <person name="Okamoto M."/>
            <person name="Kumagai M."/>
            <person name="Kanamori H."/>
            <person name="Takamatsu D."/>
        </authorList>
    </citation>
    <scope>NUCLEOTIDE SEQUENCE</scope>
    <source>
        <strain evidence="3">J27TS8</strain>
    </source>
</reference>
<evidence type="ECO:0000313" key="4">
    <source>
        <dbReference type="Proteomes" id="UP000682111"/>
    </source>
</evidence>
<dbReference type="InterPro" id="IPR036514">
    <property type="entry name" value="SGNH_hydro_sf"/>
</dbReference>
<keyword evidence="4" id="KW-1185">Reference proteome</keyword>
<comment type="caution">
    <text evidence="3">The sequence shown here is derived from an EMBL/GenBank/DDBJ whole genome shotgun (WGS) entry which is preliminary data.</text>
</comment>
<dbReference type="GO" id="GO:0004622">
    <property type="term" value="F:phosphatidylcholine lysophospholipase activity"/>
    <property type="evidence" value="ECO:0007669"/>
    <property type="project" value="TreeGrafter"/>
</dbReference>
<protein>
    <recommendedName>
        <fullName evidence="2">SGNH hydrolase-type esterase domain-containing protein</fullName>
    </recommendedName>
</protein>
<dbReference type="Gene3D" id="3.40.50.1110">
    <property type="entry name" value="SGNH hydrolase"/>
    <property type="match status" value="1"/>
</dbReference>
<dbReference type="Pfam" id="PF13472">
    <property type="entry name" value="Lipase_GDSL_2"/>
    <property type="match status" value="1"/>
</dbReference>
<accession>A0A920BT88</accession>
<dbReference type="InterPro" id="IPR013830">
    <property type="entry name" value="SGNH_hydro"/>
</dbReference>